<dbReference type="Proteomes" id="UP000305202">
    <property type="component" value="Unassembled WGS sequence"/>
</dbReference>
<evidence type="ECO:0000313" key="7">
    <source>
        <dbReference type="Proteomes" id="UP000305202"/>
    </source>
</evidence>
<name>A0ABY2SH17_9HYPH</name>
<keyword evidence="7" id="KW-1185">Reference proteome</keyword>
<accession>A0ABY2SH17</accession>
<evidence type="ECO:0000256" key="1">
    <source>
        <dbReference type="ARBA" id="ARBA00022475"/>
    </source>
</evidence>
<keyword evidence="4 6" id="KW-0808">Transferase</keyword>
<comment type="caution">
    <text evidence="6">The sequence shown here is derived from an EMBL/GenBank/DDBJ whole genome shotgun (WGS) entry which is preliminary data.</text>
</comment>
<evidence type="ECO:0000256" key="2">
    <source>
        <dbReference type="ARBA" id="ARBA00022519"/>
    </source>
</evidence>
<dbReference type="HAMAP" id="MF_01002">
    <property type="entry name" value="WecF_RffT"/>
    <property type="match status" value="1"/>
</dbReference>
<protein>
    <submittedName>
        <fullName evidence="6">TDP-N-acetylfucosamine:lipid II N-acetylfucosaminyltransferase</fullName>
        <ecNumber evidence="6">2.4.1.325</ecNumber>
    </submittedName>
</protein>
<dbReference type="NCBIfam" id="NF002753">
    <property type="entry name" value="PRK02797.1-2"/>
    <property type="match status" value="1"/>
</dbReference>
<proteinExistence type="inferred from homology"/>
<dbReference type="EC" id="2.4.1.325" evidence="6"/>
<keyword evidence="3 6" id="KW-0328">Glycosyltransferase</keyword>
<evidence type="ECO:0000256" key="4">
    <source>
        <dbReference type="ARBA" id="ARBA00022679"/>
    </source>
</evidence>
<organism evidence="6 7">
    <name type="scientific">Martelella alba</name>
    <dbReference type="NCBI Taxonomy" id="2590451"/>
    <lineage>
        <taxon>Bacteria</taxon>
        <taxon>Pseudomonadati</taxon>
        <taxon>Pseudomonadota</taxon>
        <taxon>Alphaproteobacteria</taxon>
        <taxon>Hyphomicrobiales</taxon>
        <taxon>Aurantimonadaceae</taxon>
        <taxon>Martelella</taxon>
    </lineage>
</organism>
<evidence type="ECO:0000313" key="6">
    <source>
        <dbReference type="EMBL" id="TKI03894.1"/>
    </source>
</evidence>
<dbReference type="InterPro" id="IPR009993">
    <property type="entry name" value="WecF"/>
</dbReference>
<gene>
    <name evidence="6" type="ORF">FCN80_19900</name>
</gene>
<dbReference type="EMBL" id="SZPQ01000036">
    <property type="protein sequence ID" value="TKI03894.1"/>
    <property type="molecule type" value="Genomic_DNA"/>
</dbReference>
<keyword evidence="2" id="KW-0997">Cell inner membrane</keyword>
<sequence>MRRRVHPLYQEQKTVLIHVLGADIPHHNLTVLKFFNDHLAEGLPAGQARQFMVTAKDGAALAAFRQLTLQIFPTQAALAKAVVARAAAEPGVRFLLHGQFNRGLWLALLIGQLPGARVSWHIWGADLYEDSRRWKHRLFYLPRRYAQGRVGHVFATQGDLSVYRRRHPGVPATTLYFPTRMNPNLSYRPPADEPDRSLTVLVGNSGDASNRHLDVLASIHRQFGAGTRVIVPLGYPAHNDAYIARVREAGEKWFPGRQLQLLTEPVMFDDYLALLRQCDLGYFLFNRQQGIGTLCLLIQFGVPFVLSRQNPFWQDLSGQQVPVLFHGDDLNMATVREAQRQMAEVDKSRIAFFYPNYVQGWRQALAIAAGEYL</sequence>
<dbReference type="Pfam" id="PF07429">
    <property type="entry name" value="Glyco_transf_56"/>
    <property type="match status" value="1"/>
</dbReference>
<evidence type="ECO:0000256" key="3">
    <source>
        <dbReference type="ARBA" id="ARBA00022676"/>
    </source>
</evidence>
<dbReference type="GO" id="GO:0102031">
    <property type="term" value="F:4-acetamido-4,6-dideoxy-D-galactose transferase activity"/>
    <property type="evidence" value="ECO:0007669"/>
    <property type="project" value="UniProtKB-EC"/>
</dbReference>
<keyword evidence="1" id="KW-1003">Cell membrane</keyword>
<evidence type="ECO:0000256" key="5">
    <source>
        <dbReference type="ARBA" id="ARBA00023136"/>
    </source>
</evidence>
<keyword evidence="5" id="KW-0472">Membrane</keyword>
<reference evidence="6 7" key="1">
    <citation type="submission" date="2019-04" db="EMBL/GenBank/DDBJ databases">
        <authorList>
            <person name="Li M."/>
            <person name="Gao C."/>
        </authorList>
    </citation>
    <scope>NUCLEOTIDE SEQUENCE [LARGE SCALE GENOMIC DNA]</scope>
    <source>
        <strain evidence="6 7">BGMRC 2031</strain>
    </source>
</reference>